<accession>A0A4R6QY42</accession>
<gene>
    <name evidence="1" type="ORF">EV672_1304</name>
</gene>
<name>A0A4R6QY42_9BURK</name>
<dbReference type="RefSeq" id="WP_133611422.1">
    <property type="nucleotide sequence ID" value="NZ_SNXW01000030.1"/>
</dbReference>
<comment type="caution">
    <text evidence="1">The sequence shown here is derived from an EMBL/GenBank/DDBJ whole genome shotgun (WGS) entry which is preliminary data.</text>
</comment>
<evidence type="ECO:0000313" key="2">
    <source>
        <dbReference type="Proteomes" id="UP000294593"/>
    </source>
</evidence>
<organism evidence="1 2">
    <name type="scientific">Aquabacterium commune</name>
    <dbReference type="NCBI Taxonomy" id="70586"/>
    <lineage>
        <taxon>Bacteria</taxon>
        <taxon>Pseudomonadati</taxon>
        <taxon>Pseudomonadota</taxon>
        <taxon>Betaproteobacteria</taxon>
        <taxon>Burkholderiales</taxon>
        <taxon>Aquabacterium</taxon>
    </lineage>
</organism>
<dbReference type="AlphaFoldDB" id="A0A4R6QY42"/>
<keyword evidence="2" id="KW-1185">Reference proteome</keyword>
<protein>
    <submittedName>
        <fullName evidence="1">Uncharacterized protein</fullName>
    </submittedName>
</protein>
<sequence>MGGSAGITSATGQAIDLSDWRGDIAYTYLGKDGTSDKPAFRLELSGSGSRVDYFNKASPMLYGVRGKVQIDSTFYGAQVNVGADKIDPARAAQMSDPHGGEGPSQVPGGNSVLIVIGVLQ</sequence>
<dbReference type="EMBL" id="SNXW01000030">
    <property type="protein sequence ID" value="TDP78160.1"/>
    <property type="molecule type" value="Genomic_DNA"/>
</dbReference>
<proteinExistence type="predicted"/>
<dbReference type="Proteomes" id="UP000294593">
    <property type="component" value="Unassembled WGS sequence"/>
</dbReference>
<evidence type="ECO:0000313" key="1">
    <source>
        <dbReference type="EMBL" id="TDP78160.1"/>
    </source>
</evidence>
<reference evidence="1 2" key="1">
    <citation type="submission" date="2019-03" db="EMBL/GenBank/DDBJ databases">
        <title>Genomic Encyclopedia of Type Strains, Phase IV (KMG-IV): sequencing the most valuable type-strain genomes for metagenomic binning, comparative biology and taxonomic classification.</title>
        <authorList>
            <person name="Goeker M."/>
        </authorList>
    </citation>
    <scope>NUCLEOTIDE SEQUENCE [LARGE SCALE GENOMIC DNA]</scope>
    <source>
        <strain evidence="1 2">DSM 11901</strain>
    </source>
</reference>